<sequence length="76" mass="8813">MGIDTRDHRKERDKASKKFISEVKKIYNLSHVSFTDEVWSSDDDGSPLEGCNVVRVTAYFSDKDINQKEKNQQDCE</sequence>
<evidence type="ECO:0000313" key="1">
    <source>
        <dbReference type="EMBL" id="GAH47941.1"/>
    </source>
</evidence>
<organism evidence="1">
    <name type="scientific">marine sediment metagenome</name>
    <dbReference type="NCBI Taxonomy" id="412755"/>
    <lineage>
        <taxon>unclassified sequences</taxon>
        <taxon>metagenomes</taxon>
        <taxon>ecological metagenomes</taxon>
    </lineage>
</organism>
<dbReference type="AlphaFoldDB" id="X1FQJ2"/>
<comment type="caution">
    <text evidence="1">The sequence shown here is derived from an EMBL/GenBank/DDBJ whole genome shotgun (WGS) entry which is preliminary data.</text>
</comment>
<dbReference type="EMBL" id="BARU01024220">
    <property type="protein sequence ID" value="GAH47941.1"/>
    <property type="molecule type" value="Genomic_DNA"/>
</dbReference>
<protein>
    <submittedName>
        <fullName evidence="1">Uncharacterized protein</fullName>
    </submittedName>
</protein>
<accession>X1FQJ2</accession>
<proteinExistence type="predicted"/>
<reference evidence="1" key="1">
    <citation type="journal article" date="2014" name="Front. Microbiol.">
        <title>High frequency of phylogenetically diverse reductive dehalogenase-homologous genes in deep subseafloor sedimentary metagenomes.</title>
        <authorList>
            <person name="Kawai M."/>
            <person name="Futagami T."/>
            <person name="Toyoda A."/>
            <person name="Takaki Y."/>
            <person name="Nishi S."/>
            <person name="Hori S."/>
            <person name="Arai W."/>
            <person name="Tsubouchi T."/>
            <person name="Morono Y."/>
            <person name="Uchiyama I."/>
            <person name="Ito T."/>
            <person name="Fujiyama A."/>
            <person name="Inagaki F."/>
            <person name="Takami H."/>
        </authorList>
    </citation>
    <scope>NUCLEOTIDE SEQUENCE</scope>
    <source>
        <strain evidence="1">Expedition CK06-06</strain>
    </source>
</reference>
<name>X1FQJ2_9ZZZZ</name>
<gene>
    <name evidence="1" type="ORF">S03H2_39205</name>
</gene>